<keyword evidence="7" id="KW-1185">Reference proteome</keyword>
<dbReference type="EMBL" id="MU863888">
    <property type="protein sequence ID" value="KAK4203561.1"/>
    <property type="molecule type" value="Genomic_DNA"/>
</dbReference>
<dbReference type="AlphaFoldDB" id="A0AAN6XNG1"/>
<dbReference type="PANTHER" id="PTHR46300:SF11">
    <property type="entry name" value="OXIDOREDUCTASE, PUTATIVE-RELATED"/>
    <property type="match status" value="1"/>
</dbReference>
<reference evidence="6" key="1">
    <citation type="journal article" date="2023" name="Mol. Phylogenet. Evol.">
        <title>Genome-scale phylogeny and comparative genomics of the fungal order Sordariales.</title>
        <authorList>
            <person name="Hensen N."/>
            <person name="Bonometti L."/>
            <person name="Westerberg I."/>
            <person name="Brannstrom I.O."/>
            <person name="Guillou S."/>
            <person name="Cros-Aarteil S."/>
            <person name="Calhoun S."/>
            <person name="Haridas S."/>
            <person name="Kuo A."/>
            <person name="Mondo S."/>
            <person name="Pangilinan J."/>
            <person name="Riley R."/>
            <person name="LaButti K."/>
            <person name="Andreopoulos B."/>
            <person name="Lipzen A."/>
            <person name="Chen C."/>
            <person name="Yan M."/>
            <person name="Daum C."/>
            <person name="Ng V."/>
            <person name="Clum A."/>
            <person name="Steindorff A."/>
            <person name="Ohm R.A."/>
            <person name="Martin F."/>
            <person name="Silar P."/>
            <person name="Natvig D.O."/>
            <person name="Lalanne C."/>
            <person name="Gautier V."/>
            <person name="Ament-Velasquez S.L."/>
            <person name="Kruys A."/>
            <person name="Hutchinson M.I."/>
            <person name="Powell A.J."/>
            <person name="Barry K."/>
            <person name="Miller A.N."/>
            <person name="Grigoriev I.V."/>
            <person name="Debuchy R."/>
            <person name="Gladieux P."/>
            <person name="Hiltunen Thoren M."/>
            <person name="Johannesson H."/>
        </authorList>
    </citation>
    <scope>NUCLEOTIDE SEQUENCE</scope>
    <source>
        <strain evidence="6">CBS 315.58</strain>
    </source>
</reference>
<dbReference type="Proteomes" id="UP001303160">
    <property type="component" value="Unassembled WGS sequence"/>
</dbReference>
<evidence type="ECO:0000256" key="3">
    <source>
        <dbReference type="ARBA" id="ARBA00023002"/>
    </source>
</evidence>
<dbReference type="SUPFAM" id="SSF48264">
    <property type="entry name" value="Cytochrome P450"/>
    <property type="match status" value="1"/>
</dbReference>
<feature type="binding site" description="axial binding residue" evidence="5">
    <location>
        <position position="445"/>
    </location>
    <ligand>
        <name>heme</name>
        <dbReference type="ChEBI" id="CHEBI:30413"/>
    </ligand>
    <ligandPart>
        <name>Fe</name>
        <dbReference type="ChEBI" id="CHEBI:18248"/>
    </ligandPart>
</feature>
<dbReference type="GO" id="GO:0004497">
    <property type="term" value="F:monooxygenase activity"/>
    <property type="evidence" value="ECO:0007669"/>
    <property type="project" value="InterPro"/>
</dbReference>
<reference evidence="6" key="2">
    <citation type="submission" date="2023-05" db="EMBL/GenBank/DDBJ databases">
        <authorList>
            <consortium name="Lawrence Berkeley National Laboratory"/>
            <person name="Steindorff A."/>
            <person name="Hensen N."/>
            <person name="Bonometti L."/>
            <person name="Westerberg I."/>
            <person name="Brannstrom I.O."/>
            <person name="Guillou S."/>
            <person name="Cros-Aarteil S."/>
            <person name="Calhoun S."/>
            <person name="Haridas S."/>
            <person name="Kuo A."/>
            <person name="Mondo S."/>
            <person name="Pangilinan J."/>
            <person name="Riley R."/>
            <person name="Labutti K."/>
            <person name="Andreopoulos B."/>
            <person name="Lipzen A."/>
            <person name="Chen C."/>
            <person name="Yanf M."/>
            <person name="Daum C."/>
            <person name="Ng V."/>
            <person name="Clum A."/>
            <person name="Ohm R."/>
            <person name="Martin F."/>
            <person name="Silar P."/>
            <person name="Natvig D."/>
            <person name="Lalanne C."/>
            <person name="Gautier V."/>
            <person name="Ament-Velasquez S.L."/>
            <person name="Kruys A."/>
            <person name="Hutchinson M.I."/>
            <person name="Powell A.J."/>
            <person name="Barry K."/>
            <person name="Miller A.N."/>
            <person name="Grigoriev I.V."/>
            <person name="Debuchy R."/>
            <person name="Gladieux P."/>
            <person name="Thoren M.H."/>
            <person name="Johannesson H."/>
        </authorList>
    </citation>
    <scope>NUCLEOTIDE SEQUENCE</scope>
    <source>
        <strain evidence="6">CBS 315.58</strain>
    </source>
</reference>
<proteinExistence type="inferred from homology"/>
<dbReference type="InterPro" id="IPR036396">
    <property type="entry name" value="Cyt_P450_sf"/>
</dbReference>
<keyword evidence="5" id="KW-0349">Heme</keyword>
<evidence type="ECO:0000313" key="6">
    <source>
        <dbReference type="EMBL" id="KAK4203561.1"/>
    </source>
</evidence>
<keyword evidence="3" id="KW-0560">Oxidoreductase</keyword>
<dbReference type="Pfam" id="PF00067">
    <property type="entry name" value="p450"/>
    <property type="match status" value="1"/>
</dbReference>
<dbReference type="PRINTS" id="PR00463">
    <property type="entry name" value="EP450I"/>
</dbReference>
<dbReference type="GO" id="GO:0020037">
    <property type="term" value="F:heme binding"/>
    <property type="evidence" value="ECO:0007669"/>
    <property type="project" value="InterPro"/>
</dbReference>
<comment type="similarity">
    <text evidence="1">Belongs to the cytochrome P450 family.</text>
</comment>
<sequence length="526" mass="60054">MINAVLFSLAAGLVLVWYYRYTLLCPQKKTTHPQYPNGPIPLPFVGNIWTIHKLNVDAEKTCRSLGSKYKDLCMLWYGSSPALLVNSPQAAHDLLHQMSISTASRPDHNSFRYTISPGKLVMTPCGETFRLLRKTYHTLLSPRQSSSFHTYQDQESKVLLQSLLDTPHGFLKATERFALSVIFSAVYGVRLATLDHPIIVEFYQIWNTLLLYFLPGTCPFDIFPFLLKLPLWLQPWHRLADRLTKREAVLHRKFLKNLKYEFSEGYAPDCFGRTLLELQDSQTVDDEQAMNILAMLIGAGSDTTSSVLQTFFKVMALHPSAVQMAQQELDKVVGPDRLPSWKDEKNLPYLRALIKEVHRWAPIGNLGVPHATTENITYRNWHIPKGTIIFPNLTTLSENPDRYLEPEKFEPRRHIADNLDASASALNPDWTQRDHFHYGFGRRLCQGIFVAESSLYISIARILWAFDIQQVPGCSLDMSSKIGGLVTKPKPFTVIIKSRSTAYETVVRREAATMKMSLFSLEDERF</sequence>
<protein>
    <submittedName>
        <fullName evidence="6">Cytochrome P450</fullName>
    </submittedName>
</protein>
<gene>
    <name evidence="6" type="ORF">QBC40DRAFT_274524</name>
</gene>
<evidence type="ECO:0000256" key="4">
    <source>
        <dbReference type="ARBA" id="ARBA00023004"/>
    </source>
</evidence>
<accession>A0AAN6XNG1</accession>
<dbReference type="InterPro" id="IPR001128">
    <property type="entry name" value="Cyt_P450"/>
</dbReference>
<organism evidence="6 7">
    <name type="scientific">Triangularia verruculosa</name>
    <dbReference type="NCBI Taxonomy" id="2587418"/>
    <lineage>
        <taxon>Eukaryota</taxon>
        <taxon>Fungi</taxon>
        <taxon>Dikarya</taxon>
        <taxon>Ascomycota</taxon>
        <taxon>Pezizomycotina</taxon>
        <taxon>Sordariomycetes</taxon>
        <taxon>Sordariomycetidae</taxon>
        <taxon>Sordariales</taxon>
        <taxon>Podosporaceae</taxon>
        <taxon>Triangularia</taxon>
    </lineage>
</organism>
<keyword evidence="2 5" id="KW-0479">Metal-binding</keyword>
<dbReference type="InterPro" id="IPR050364">
    <property type="entry name" value="Cytochrome_P450_fung"/>
</dbReference>
<evidence type="ECO:0000256" key="2">
    <source>
        <dbReference type="ARBA" id="ARBA00022723"/>
    </source>
</evidence>
<evidence type="ECO:0000313" key="7">
    <source>
        <dbReference type="Proteomes" id="UP001303160"/>
    </source>
</evidence>
<dbReference type="PRINTS" id="PR00385">
    <property type="entry name" value="P450"/>
</dbReference>
<dbReference type="GO" id="GO:0016705">
    <property type="term" value="F:oxidoreductase activity, acting on paired donors, with incorporation or reduction of molecular oxygen"/>
    <property type="evidence" value="ECO:0007669"/>
    <property type="project" value="InterPro"/>
</dbReference>
<dbReference type="InterPro" id="IPR002401">
    <property type="entry name" value="Cyt_P450_E_grp-I"/>
</dbReference>
<comment type="caution">
    <text evidence="6">The sequence shown here is derived from an EMBL/GenBank/DDBJ whole genome shotgun (WGS) entry which is preliminary data.</text>
</comment>
<keyword evidence="4 5" id="KW-0408">Iron</keyword>
<dbReference type="CDD" id="cd11065">
    <property type="entry name" value="CYP64-like"/>
    <property type="match status" value="1"/>
</dbReference>
<dbReference type="Gene3D" id="1.10.630.10">
    <property type="entry name" value="Cytochrome P450"/>
    <property type="match status" value="1"/>
</dbReference>
<evidence type="ECO:0000256" key="5">
    <source>
        <dbReference type="PIRSR" id="PIRSR602401-1"/>
    </source>
</evidence>
<dbReference type="GO" id="GO:0005506">
    <property type="term" value="F:iron ion binding"/>
    <property type="evidence" value="ECO:0007669"/>
    <property type="project" value="InterPro"/>
</dbReference>
<evidence type="ECO:0000256" key="1">
    <source>
        <dbReference type="ARBA" id="ARBA00010617"/>
    </source>
</evidence>
<dbReference type="PANTHER" id="PTHR46300">
    <property type="entry name" value="P450, PUTATIVE (EUROFUNG)-RELATED-RELATED"/>
    <property type="match status" value="1"/>
</dbReference>
<comment type="cofactor">
    <cofactor evidence="5">
        <name>heme</name>
        <dbReference type="ChEBI" id="CHEBI:30413"/>
    </cofactor>
</comment>
<name>A0AAN6XNG1_9PEZI</name>